<dbReference type="Proteomes" id="UP000316981">
    <property type="component" value="Unassembled WGS sequence"/>
</dbReference>
<evidence type="ECO:0008006" key="3">
    <source>
        <dbReference type="Google" id="ProtNLM"/>
    </source>
</evidence>
<dbReference type="EMBL" id="VMTP01000087">
    <property type="protein sequence ID" value="TVT78615.1"/>
    <property type="molecule type" value="Genomic_DNA"/>
</dbReference>
<sequence>MKKILLIVLAFSLFGCEKPDNEKTLEQARNDLSGHIEAKNAQDKSATQIDPNMDIVELAICTAASMKIGEGIGVYRAWTEELTRRYKKTYPTKSQADVENYVSERIDDKLRYLKGKGLDTKQSFSKYYRENCKS</sequence>
<dbReference type="AlphaFoldDB" id="A0A558EZ23"/>
<evidence type="ECO:0000313" key="1">
    <source>
        <dbReference type="EMBL" id="TVT78615.1"/>
    </source>
</evidence>
<comment type="caution">
    <text evidence="1">The sequence shown here is derived from an EMBL/GenBank/DDBJ whole genome shotgun (WGS) entry which is preliminary data.</text>
</comment>
<name>A0A558EZ23_9GAMM</name>
<gene>
    <name evidence="1" type="ORF">FPV60_16820</name>
</gene>
<evidence type="ECO:0000313" key="2">
    <source>
        <dbReference type="Proteomes" id="UP000316981"/>
    </source>
</evidence>
<accession>A0A558EZ23</accession>
<dbReference type="RefSeq" id="WP_144583807.1">
    <property type="nucleotide sequence ID" value="NZ_VMTP01000087.1"/>
</dbReference>
<organism evidence="1 2">
    <name type="scientific">Acinetobacter colistiniresistens</name>
    <dbReference type="NCBI Taxonomy" id="280145"/>
    <lineage>
        <taxon>Bacteria</taxon>
        <taxon>Pseudomonadati</taxon>
        <taxon>Pseudomonadota</taxon>
        <taxon>Gammaproteobacteria</taxon>
        <taxon>Moraxellales</taxon>
        <taxon>Moraxellaceae</taxon>
        <taxon>Acinetobacter</taxon>
    </lineage>
</organism>
<protein>
    <recommendedName>
        <fullName evidence="3">Lipoprotein</fullName>
    </recommendedName>
</protein>
<reference evidence="1 2" key="1">
    <citation type="submission" date="2019-07" db="EMBL/GenBank/DDBJ databases">
        <title>Draft Genome Sequence of the first blaOXA-58-Harboring Acinetobacter colistiniresistens clinical isolate from Brazil.</title>
        <authorList>
            <person name="Favaro L.S."/>
            <person name="Paula-Petroli S.B."/>
            <person name="Moura C.F."/>
            <person name="Tognim M.C.B."/>
            <person name="Venancio E.J."/>
            <person name="Yamada-Ogatta S.F."/>
            <person name="Carrara-Marroni F.E."/>
        </authorList>
    </citation>
    <scope>NUCLEOTIDE SEQUENCE [LARGE SCALE GENOMIC DNA]</scope>
    <source>
        <strain evidence="1 2">DL</strain>
    </source>
</reference>
<proteinExistence type="predicted"/>
<dbReference type="PROSITE" id="PS51257">
    <property type="entry name" value="PROKAR_LIPOPROTEIN"/>
    <property type="match status" value="1"/>
</dbReference>